<dbReference type="EMBL" id="CAQQ02052456">
    <property type="status" value="NOT_ANNOTATED_CDS"/>
    <property type="molecule type" value="Genomic_DNA"/>
</dbReference>
<proteinExistence type="predicted"/>
<dbReference type="Proteomes" id="UP000015102">
    <property type="component" value="Unassembled WGS sequence"/>
</dbReference>
<keyword evidence="2" id="KW-1185">Reference proteome</keyword>
<dbReference type="EMBL" id="CAQQ02052455">
    <property type="status" value="NOT_ANNOTATED_CDS"/>
    <property type="molecule type" value="Genomic_DNA"/>
</dbReference>
<protein>
    <submittedName>
        <fullName evidence="1">Uncharacterized protein</fullName>
    </submittedName>
</protein>
<reference evidence="2" key="1">
    <citation type="submission" date="2013-02" db="EMBL/GenBank/DDBJ databases">
        <authorList>
            <person name="Hughes D."/>
        </authorList>
    </citation>
    <scope>NUCLEOTIDE SEQUENCE</scope>
    <source>
        <strain>Durham</strain>
        <strain evidence="2">NC isolate 2 -- Noor lab</strain>
    </source>
</reference>
<evidence type="ECO:0000313" key="1">
    <source>
        <dbReference type="EnsemblMetazoa" id="MESCA003482-PA"/>
    </source>
</evidence>
<dbReference type="EnsemblMetazoa" id="MESCA003482-RA">
    <property type="protein sequence ID" value="MESCA003482-PA"/>
    <property type="gene ID" value="MESCA003482"/>
</dbReference>
<reference evidence="1" key="2">
    <citation type="submission" date="2015-06" db="UniProtKB">
        <authorList>
            <consortium name="EnsemblMetazoa"/>
        </authorList>
    </citation>
    <scope>IDENTIFICATION</scope>
</reference>
<organism evidence="1 2">
    <name type="scientific">Megaselia scalaris</name>
    <name type="common">Humpbacked fly</name>
    <name type="synonym">Phora scalaris</name>
    <dbReference type="NCBI Taxonomy" id="36166"/>
    <lineage>
        <taxon>Eukaryota</taxon>
        <taxon>Metazoa</taxon>
        <taxon>Ecdysozoa</taxon>
        <taxon>Arthropoda</taxon>
        <taxon>Hexapoda</taxon>
        <taxon>Insecta</taxon>
        <taxon>Pterygota</taxon>
        <taxon>Neoptera</taxon>
        <taxon>Endopterygota</taxon>
        <taxon>Diptera</taxon>
        <taxon>Brachycera</taxon>
        <taxon>Muscomorpha</taxon>
        <taxon>Platypezoidea</taxon>
        <taxon>Phoridae</taxon>
        <taxon>Megaseliini</taxon>
        <taxon>Megaselia</taxon>
    </lineage>
</organism>
<name>T1GJ41_MEGSC</name>
<accession>T1GJ41</accession>
<sequence>MSLFTILIQSIIAYKILAFIMKPHIIRNINKYGYTDKWYTNIKASHRRLGQSVTTNLRLCVISFSWGTSLLLRQIIILRKPKILSLTSVNMSPPVGFKAEITHSNNCSERLS</sequence>
<dbReference type="AlphaFoldDB" id="T1GJ41"/>
<evidence type="ECO:0000313" key="2">
    <source>
        <dbReference type="Proteomes" id="UP000015102"/>
    </source>
</evidence>
<dbReference type="HOGENOM" id="CLU_2148700_0_0_1"/>